<dbReference type="InterPro" id="IPR003439">
    <property type="entry name" value="ABC_transporter-like_ATP-bd"/>
</dbReference>
<dbReference type="GO" id="GO:0005524">
    <property type="term" value="F:ATP binding"/>
    <property type="evidence" value="ECO:0007669"/>
    <property type="project" value="UniProtKB-KW"/>
</dbReference>
<protein>
    <submittedName>
        <fullName evidence="6">ABC transporter ATP-binding protein</fullName>
    </submittedName>
</protein>
<dbReference type="EMBL" id="DSTK01000005">
    <property type="protein sequence ID" value="HFK95874.1"/>
    <property type="molecule type" value="Genomic_DNA"/>
</dbReference>
<proteinExistence type="predicted"/>
<dbReference type="Gene3D" id="3.40.50.300">
    <property type="entry name" value="P-loop containing nucleotide triphosphate hydrolases"/>
    <property type="match status" value="1"/>
</dbReference>
<dbReference type="PROSITE" id="PS50893">
    <property type="entry name" value="ABC_TRANSPORTER_2"/>
    <property type="match status" value="1"/>
</dbReference>
<dbReference type="InterPro" id="IPR032823">
    <property type="entry name" value="BCA_ABC_TP_C"/>
</dbReference>
<evidence type="ECO:0000313" key="6">
    <source>
        <dbReference type="EMBL" id="HFK95874.1"/>
    </source>
</evidence>
<evidence type="ECO:0000256" key="2">
    <source>
        <dbReference type="ARBA" id="ARBA00022741"/>
    </source>
</evidence>
<evidence type="ECO:0000256" key="4">
    <source>
        <dbReference type="SAM" id="MobiDB-lite"/>
    </source>
</evidence>
<gene>
    <name evidence="6" type="ORF">ENS06_00955</name>
</gene>
<keyword evidence="2" id="KW-0547">Nucleotide-binding</keyword>
<dbReference type="InterPro" id="IPR051120">
    <property type="entry name" value="ABC_AA/LPS_Transport"/>
</dbReference>
<evidence type="ECO:0000256" key="3">
    <source>
        <dbReference type="ARBA" id="ARBA00022840"/>
    </source>
</evidence>
<evidence type="ECO:0000256" key="1">
    <source>
        <dbReference type="ARBA" id="ARBA00022448"/>
    </source>
</evidence>
<dbReference type="AlphaFoldDB" id="A0A832EHX7"/>
<dbReference type="PANTHER" id="PTHR45772">
    <property type="entry name" value="CONSERVED COMPONENT OF ABC TRANSPORTER FOR NATURAL AMINO ACIDS-RELATED"/>
    <property type="match status" value="1"/>
</dbReference>
<dbReference type="CDD" id="cd03219">
    <property type="entry name" value="ABC_Mj1267_LivG_branched"/>
    <property type="match status" value="1"/>
</dbReference>
<reference evidence="6" key="1">
    <citation type="journal article" date="2020" name="mSystems">
        <title>Genome- and Community-Level Interaction Insights into Carbon Utilization and Element Cycling Functions of Hydrothermarchaeota in Hydrothermal Sediment.</title>
        <authorList>
            <person name="Zhou Z."/>
            <person name="Liu Y."/>
            <person name="Xu W."/>
            <person name="Pan J."/>
            <person name="Luo Z.H."/>
            <person name="Li M."/>
        </authorList>
    </citation>
    <scope>NUCLEOTIDE SEQUENCE [LARGE SCALE GENOMIC DNA]</scope>
    <source>
        <strain evidence="6">SpSt-456</strain>
    </source>
</reference>
<feature type="region of interest" description="Disordered" evidence="4">
    <location>
        <begin position="264"/>
        <end position="283"/>
    </location>
</feature>
<sequence>MGGGAVRSADPVLELHDVRMHFGGLVALKGISASIPRGVIQSVIGPNGAGKTTLLNCISGLLRPTSGRVLFQGEAVQGKPPHAIARRGLSRTFQHVALFPRMSVRENVMVGRHARTHAGFWASGFRLPFMRTEETQIRTDAEAWLDFVGLGAERDLPAGALPLGKQKILEIARALATDPVLILLDEPAGGLNTRETEELGELLKRIQEKGVTIVLVEHDMNLVMDISDRVLVLHFGQVLACGSPAEIKDNPDVIQAYLGEDWGDGGSEAHGRSSGPNKEETPC</sequence>
<keyword evidence="3 6" id="KW-0067">ATP-binding</keyword>
<dbReference type="FunFam" id="3.40.50.300:FF:000421">
    <property type="entry name" value="Branched-chain amino acid ABC transporter ATP-binding protein"/>
    <property type="match status" value="1"/>
</dbReference>
<organism evidence="6">
    <name type="scientific">Desulfacinum infernum</name>
    <dbReference type="NCBI Taxonomy" id="35837"/>
    <lineage>
        <taxon>Bacteria</taxon>
        <taxon>Pseudomonadati</taxon>
        <taxon>Thermodesulfobacteriota</taxon>
        <taxon>Syntrophobacteria</taxon>
        <taxon>Syntrophobacterales</taxon>
        <taxon>Syntrophobacteraceae</taxon>
        <taxon>Desulfacinum</taxon>
    </lineage>
</organism>
<dbReference type="InterPro" id="IPR003593">
    <property type="entry name" value="AAA+_ATPase"/>
</dbReference>
<dbReference type="SMART" id="SM00382">
    <property type="entry name" value="AAA"/>
    <property type="match status" value="1"/>
</dbReference>
<feature type="compositionally biased region" description="Basic and acidic residues" evidence="4">
    <location>
        <begin position="267"/>
        <end position="283"/>
    </location>
</feature>
<feature type="domain" description="ABC transporter" evidence="5">
    <location>
        <begin position="13"/>
        <end position="260"/>
    </location>
</feature>
<dbReference type="InterPro" id="IPR027417">
    <property type="entry name" value="P-loop_NTPase"/>
</dbReference>
<dbReference type="Pfam" id="PF12399">
    <property type="entry name" value="BCA_ABC_TP_C"/>
    <property type="match status" value="1"/>
</dbReference>
<dbReference type="GO" id="GO:0016887">
    <property type="term" value="F:ATP hydrolysis activity"/>
    <property type="evidence" value="ECO:0007669"/>
    <property type="project" value="InterPro"/>
</dbReference>
<comment type="caution">
    <text evidence="6">The sequence shown here is derived from an EMBL/GenBank/DDBJ whole genome shotgun (WGS) entry which is preliminary data.</text>
</comment>
<keyword evidence="1" id="KW-0813">Transport</keyword>
<dbReference type="SUPFAM" id="SSF52540">
    <property type="entry name" value="P-loop containing nucleoside triphosphate hydrolases"/>
    <property type="match status" value="1"/>
</dbReference>
<dbReference type="Pfam" id="PF00005">
    <property type="entry name" value="ABC_tran"/>
    <property type="match status" value="1"/>
</dbReference>
<accession>A0A832EHX7</accession>
<evidence type="ECO:0000259" key="5">
    <source>
        <dbReference type="PROSITE" id="PS50893"/>
    </source>
</evidence>
<dbReference type="GO" id="GO:0005886">
    <property type="term" value="C:plasma membrane"/>
    <property type="evidence" value="ECO:0007669"/>
    <property type="project" value="TreeGrafter"/>
</dbReference>
<name>A0A832EHX7_9BACT</name>